<sequence>MLAIDQREALRAMLAEHTTGPVSDATVTDFKLAVTRALSPFASAILLDRDFIWDRAIAERAVAPSCALIAAADRFIPSEAEFVADVEIDDAVVPDMVRDQGATALKLLVIWRPDEPAEPRIAMVRRFVTRCRAAGLVSIIEPVARRSRHGGRFDWEAGVIAAARELGALGADLYKAEVPLHGNGAEAAIRIACTALTRAIASPWVVLSSSVEPDKFPRAVALACAEGASGFLAGRAVWQPVIGMADRGAALASAAADRLKRLCEITDRAMVR</sequence>
<dbReference type="InterPro" id="IPR013785">
    <property type="entry name" value="Aldolase_TIM"/>
</dbReference>
<keyword evidence="4" id="KW-1185">Reference proteome</keyword>
<evidence type="ECO:0000313" key="3">
    <source>
        <dbReference type="EMBL" id="MCF3948314.1"/>
    </source>
</evidence>
<evidence type="ECO:0000256" key="2">
    <source>
        <dbReference type="ARBA" id="ARBA00023239"/>
    </source>
</evidence>
<accession>A0ABS9E403</accession>
<dbReference type="InterPro" id="IPR050552">
    <property type="entry name" value="LacD_aldolase"/>
</dbReference>
<evidence type="ECO:0000313" key="4">
    <source>
        <dbReference type="Proteomes" id="UP001521209"/>
    </source>
</evidence>
<dbReference type="EMBL" id="JAKGBZ010000046">
    <property type="protein sequence ID" value="MCF3948314.1"/>
    <property type="molecule type" value="Genomic_DNA"/>
</dbReference>
<reference evidence="3 4" key="1">
    <citation type="submission" date="2022-01" db="EMBL/GenBank/DDBJ databases">
        <authorList>
            <person name="Won M."/>
            <person name="Kim S.-J."/>
            <person name="Kwon S.-W."/>
        </authorList>
    </citation>
    <scope>NUCLEOTIDE SEQUENCE [LARGE SCALE GENOMIC DNA]</scope>
    <source>
        <strain evidence="3 4">KCTC 23505</strain>
    </source>
</reference>
<dbReference type="PANTHER" id="PTHR39340:SF1">
    <property type="entry name" value="SULFOFRUCTOSEPHOSPHATE ALDOLASE"/>
    <property type="match status" value="1"/>
</dbReference>
<dbReference type="Pfam" id="PF01791">
    <property type="entry name" value="DeoC"/>
    <property type="match status" value="1"/>
</dbReference>
<dbReference type="Gene3D" id="3.20.20.70">
    <property type="entry name" value="Aldolase class I"/>
    <property type="match status" value="1"/>
</dbReference>
<evidence type="ECO:0000256" key="1">
    <source>
        <dbReference type="ARBA" id="ARBA00008679"/>
    </source>
</evidence>
<gene>
    <name evidence="3" type="ORF">L2A60_16695</name>
</gene>
<dbReference type="SMART" id="SM01133">
    <property type="entry name" value="DeoC"/>
    <property type="match status" value="1"/>
</dbReference>
<dbReference type="SUPFAM" id="SSF51569">
    <property type="entry name" value="Aldolase"/>
    <property type="match status" value="1"/>
</dbReference>
<protein>
    <submittedName>
        <fullName evidence="3">Aldolase</fullName>
    </submittedName>
</protein>
<name>A0ABS9E403_9PROT</name>
<proteinExistence type="inferred from homology"/>
<organism evidence="3 4">
    <name type="scientific">Acidiphilium iwatense</name>
    <dbReference type="NCBI Taxonomy" id="768198"/>
    <lineage>
        <taxon>Bacteria</taxon>
        <taxon>Pseudomonadati</taxon>
        <taxon>Pseudomonadota</taxon>
        <taxon>Alphaproteobacteria</taxon>
        <taxon>Acetobacterales</taxon>
        <taxon>Acidocellaceae</taxon>
        <taxon>Acidiphilium</taxon>
    </lineage>
</organism>
<dbReference type="PANTHER" id="PTHR39340">
    <property type="entry name" value="SULFOFRUCTOSEPHOSPHATE ALDOLASE"/>
    <property type="match status" value="1"/>
</dbReference>
<dbReference type="Proteomes" id="UP001521209">
    <property type="component" value="Unassembled WGS sequence"/>
</dbReference>
<comment type="caution">
    <text evidence="3">The sequence shown here is derived from an EMBL/GenBank/DDBJ whole genome shotgun (WGS) entry which is preliminary data.</text>
</comment>
<comment type="similarity">
    <text evidence="1">Belongs to the aldolase LacD family.</text>
</comment>
<keyword evidence="2" id="KW-0456">Lyase</keyword>
<dbReference type="InterPro" id="IPR002915">
    <property type="entry name" value="DeoC/FbaB/LacD_aldolase"/>
</dbReference>